<dbReference type="GO" id="GO:0030170">
    <property type="term" value="F:pyridoxal phosphate binding"/>
    <property type="evidence" value="ECO:0007669"/>
    <property type="project" value="InterPro"/>
</dbReference>
<dbReference type="GO" id="GO:0003824">
    <property type="term" value="F:catalytic activity"/>
    <property type="evidence" value="ECO:0007669"/>
    <property type="project" value="InterPro"/>
</dbReference>
<evidence type="ECO:0000259" key="1">
    <source>
        <dbReference type="PROSITE" id="PS51340"/>
    </source>
</evidence>
<sequence length="247" mass="26258">MQSSPRITRLGLAALKGTRHVDLDQIDVDAHGPVGDRQFCLVDPATNRVLRSVENPSLTRLVVRVSGDLMSVALPDGQVVEASTRDRDGGEQVSDYWGRGARLTLQDCSLTSIFAEVAGREVTLARADRGDVIYYDAVSLVTTGALARLAAAVEADGYAVPSALDARFRATATLELDVDPAPGTRLRLGTATVEVTQALERCAVVDIDPATGRRDDRLLPHLVSGDGRLLFGVGAVVVRSGRVSVQS</sequence>
<organism evidence="2 3">
    <name type="scientific">Knoellia remsis</name>
    <dbReference type="NCBI Taxonomy" id="407159"/>
    <lineage>
        <taxon>Bacteria</taxon>
        <taxon>Bacillati</taxon>
        <taxon>Actinomycetota</taxon>
        <taxon>Actinomycetes</taxon>
        <taxon>Micrococcales</taxon>
        <taxon>Intrasporangiaceae</taxon>
        <taxon>Knoellia</taxon>
    </lineage>
</organism>
<name>A0A2T0TYM0_9MICO</name>
<proteinExistence type="predicted"/>
<dbReference type="PROSITE" id="PS51340">
    <property type="entry name" value="MOSC"/>
    <property type="match status" value="1"/>
</dbReference>
<comment type="caution">
    <text evidence="2">The sequence shown here is derived from an EMBL/GenBank/DDBJ whole genome shotgun (WGS) entry which is preliminary data.</text>
</comment>
<dbReference type="GO" id="GO:0030151">
    <property type="term" value="F:molybdenum ion binding"/>
    <property type="evidence" value="ECO:0007669"/>
    <property type="project" value="InterPro"/>
</dbReference>
<dbReference type="InterPro" id="IPR005302">
    <property type="entry name" value="MoCF_Sase_C"/>
</dbReference>
<dbReference type="AlphaFoldDB" id="A0A2T0TYM0"/>
<dbReference type="Proteomes" id="UP000237822">
    <property type="component" value="Unassembled WGS sequence"/>
</dbReference>
<reference evidence="2 3" key="1">
    <citation type="submission" date="2018-03" db="EMBL/GenBank/DDBJ databases">
        <title>Genomic Encyclopedia of Archaeal and Bacterial Type Strains, Phase II (KMG-II): from individual species to whole genera.</title>
        <authorList>
            <person name="Goeker M."/>
        </authorList>
    </citation>
    <scope>NUCLEOTIDE SEQUENCE [LARGE SCALE GENOMIC DNA]</scope>
    <source>
        <strain evidence="2 3">ATCC BAA-1496</strain>
    </source>
</reference>
<feature type="domain" description="MOSC" evidence="1">
    <location>
        <begin position="103"/>
        <end position="247"/>
    </location>
</feature>
<dbReference type="EMBL" id="PVTI01000038">
    <property type="protein sequence ID" value="PRY50787.1"/>
    <property type="molecule type" value="Genomic_DNA"/>
</dbReference>
<dbReference type="Pfam" id="PF03473">
    <property type="entry name" value="MOSC"/>
    <property type="match status" value="1"/>
</dbReference>
<dbReference type="SUPFAM" id="SSF50800">
    <property type="entry name" value="PK beta-barrel domain-like"/>
    <property type="match status" value="1"/>
</dbReference>
<dbReference type="InterPro" id="IPR005303">
    <property type="entry name" value="MOCOS_middle"/>
</dbReference>
<dbReference type="RefSeq" id="WP_170070280.1">
    <property type="nucleotide sequence ID" value="NZ_PVTI01000038.1"/>
</dbReference>
<dbReference type="InterPro" id="IPR011037">
    <property type="entry name" value="Pyrv_Knase-like_insert_dom_sf"/>
</dbReference>
<gene>
    <name evidence="2" type="ORF">BCF74_1389</name>
</gene>
<protein>
    <submittedName>
        <fullName evidence="2">Uncharacterized protein YcbX</fullName>
    </submittedName>
</protein>
<evidence type="ECO:0000313" key="2">
    <source>
        <dbReference type="EMBL" id="PRY50787.1"/>
    </source>
</evidence>
<accession>A0A2T0TYM0</accession>
<dbReference type="Pfam" id="PF03476">
    <property type="entry name" value="MOSC_N"/>
    <property type="match status" value="1"/>
</dbReference>
<keyword evidence="3" id="KW-1185">Reference proteome</keyword>
<evidence type="ECO:0000313" key="3">
    <source>
        <dbReference type="Proteomes" id="UP000237822"/>
    </source>
</evidence>